<dbReference type="SUPFAM" id="SSF46785">
    <property type="entry name" value="Winged helix' DNA-binding domain"/>
    <property type="match status" value="1"/>
</dbReference>
<reference evidence="6 7" key="1">
    <citation type="submission" date="2014-06" db="EMBL/GenBank/DDBJ databases">
        <title>The genome of the endonuclear symbiont Nucleicultrix amoebiphila.</title>
        <authorList>
            <person name="Schulz F."/>
            <person name="Horn M."/>
        </authorList>
    </citation>
    <scope>NUCLEOTIDE SEQUENCE [LARGE SCALE GENOMIC DNA]</scope>
    <source>
        <strain evidence="6 7">FS5</strain>
    </source>
</reference>
<evidence type="ECO:0000256" key="3">
    <source>
        <dbReference type="ARBA" id="ARBA00023125"/>
    </source>
</evidence>
<dbReference type="Gene3D" id="3.40.190.290">
    <property type="match status" value="1"/>
</dbReference>
<dbReference type="InterPro" id="IPR000847">
    <property type="entry name" value="LysR_HTH_N"/>
</dbReference>
<dbReference type="Pfam" id="PF03466">
    <property type="entry name" value="LysR_substrate"/>
    <property type="match status" value="1"/>
</dbReference>
<dbReference type="SUPFAM" id="SSF53850">
    <property type="entry name" value="Periplasmic binding protein-like II"/>
    <property type="match status" value="1"/>
</dbReference>
<name>A0A1W6N635_9PROT</name>
<dbReference type="Proteomes" id="UP000237351">
    <property type="component" value="Chromosome"/>
</dbReference>
<evidence type="ECO:0000256" key="1">
    <source>
        <dbReference type="ARBA" id="ARBA00009437"/>
    </source>
</evidence>
<dbReference type="GO" id="GO:0003700">
    <property type="term" value="F:DNA-binding transcription factor activity"/>
    <property type="evidence" value="ECO:0007669"/>
    <property type="project" value="InterPro"/>
</dbReference>
<dbReference type="AlphaFoldDB" id="A0A1W6N635"/>
<dbReference type="GO" id="GO:0006351">
    <property type="term" value="P:DNA-templated transcription"/>
    <property type="evidence" value="ECO:0007669"/>
    <property type="project" value="TreeGrafter"/>
</dbReference>
<protein>
    <recommendedName>
        <fullName evidence="5">HTH lysR-type domain-containing protein</fullName>
    </recommendedName>
</protein>
<dbReference type="OrthoDB" id="7624726at2"/>
<dbReference type="Pfam" id="PF00126">
    <property type="entry name" value="HTH_1"/>
    <property type="match status" value="1"/>
</dbReference>
<keyword evidence="2" id="KW-0805">Transcription regulation</keyword>
<dbReference type="KEGG" id="naf:GQ61_08685"/>
<evidence type="ECO:0000313" key="6">
    <source>
        <dbReference type="EMBL" id="ARN85350.1"/>
    </source>
</evidence>
<sequence length="310" mass="35418">MKWGPMRSKLNIDKLRTFYLIVKQGSVKQAAEYQGMSISGLTRQIAALEEEIGHKLFRNVHQRLVLTPKGELLYERVGKILSEIDSAVKYLDEDDSEVNGNLTLSTTNSISVLWLMDDLADFLKAHPQLKLTVLGSDFAHDLSIREADVAIRPYISDLAGLCQDYLLTYRLNLYASEFYIKQFGLPKNIQELEKHQLVGYTNNEQNNFCNFNWHLKLLKNKVKPYISINTGAGILRAVENGLGIGPISQQGEKNSRVPLVRVLPDIQGSDVDIYFSYPEDLMFSRRVLALKDYLQKRFQKQEFLKTRKAG</sequence>
<dbReference type="InterPro" id="IPR036390">
    <property type="entry name" value="WH_DNA-bd_sf"/>
</dbReference>
<accession>A0A1W6N635</accession>
<comment type="similarity">
    <text evidence="1">Belongs to the LysR transcriptional regulatory family.</text>
</comment>
<dbReference type="Gene3D" id="1.10.10.10">
    <property type="entry name" value="Winged helix-like DNA-binding domain superfamily/Winged helix DNA-binding domain"/>
    <property type="match status" value="1"/>
</dbReference>
<keyword evidence="4" id="KW-0804">Transcription</keyword>
<keyword evidence="7" id="KW-1185">Reference proteome</keyword>
<evidence type="ECO:0000256" key="4">
    <source>
        <dbReference type="ARBA" id="ARBA00023163"/>
    </source>
</evidence>
<feature type="domain" description="HTH lysR-type" evidence="5">
    <location>
        <begin position="10"/>
        <end position="67"/>
    </location>
</feature>
<dbReference type="EMBL" id="CP008743">
    <property type="protein sequence ID" value="ARN85350.1"/>
    <property type="molecule type" value="Genomic_DNA"/>
</dbReference>
<dbReference type="PANTHER" id="PTHR30537:SF5">
    <property type="entry name" value="HTH-TYPE TRANSCRIPTIONAL ACTIVATOR TTDR-RELATED"/>
    <property type="match status" value="1"/>
</dbReference>
<dbReference type="STRING" id="1414854.GQ61_08685"/>
<gene>
    <name evidence="6" type="ORF">GQ61_08685</name>
</gene>
<dbReference type="InterPro" id="IPR005119">
    <property type="entry name" value="LysR_subst-bd"/>
</dbReference>
<keyword evidence="3" id="KW-0238">DNA-binding</keyword>
<evidence type="ECO:0000313" key="7">
    <source>
        <dbReference type="Proteomes" id="UP000237351"/>
    </source>
</evidence>
<evidence type="ECO:0000256" key="2">
    <source>
        <dbReference type="ARBA" id="ARBA00023015"/>
    </source>
</evidence>
<dbReference type="InterPro" id="IPR036388">
    <property type="entry name" value="WH-like_DNA-bd_sf"/>
</dbReference>
<dbReference type="GO" id="GO:0043565">
    <property type="term" value="F:sequence-specific DNA binding"/>
    <property type="evidence" value="ECO:0007669"/>
    <property type="project" value="TreeGrafter"/>
</dbReference>
<organism evidence="6 7">
    <name type="scientific">Candidatus Nucleicultrix amoebiphila FS5</name>
    <dbReference type="NCBI Taxonomy" id="1414854"/>
    <lineage>
        <taxon>Bacteria</taxon>
        <taxon>Pseudomonadati</taxon>
        <taxon>Pseudomonadota</taxon>
        <taxon>Alphaproteobacteria</taxon>
        <taxon>Holosporales</taxon>
        <taxon>Candidatus Nucleicultricaceae</taxon>
        <taxon>Candidatus Nucleicultrix</taxon>
    </lineage>
</organism>
<dbReference type="PROSITE" id="PS50931">
    <property type="entry name" value="HTH_LYSR"/>
    <property type="match status" value="1"/>
</dbReference>
<evidence type="ECO:0000259" key="5">
    <source>
        <dbReference type="PROSITE" id="PS50931"/>
    </source>
</evidence>
<proteinExistence type="inferred from homology"/>
<dbReference type="InterPro" id="IPR058163">
    <property type="entry name" value="LysR-type_TF_proteobact-type"/>
</dbReference>
<dbReference type="PANTHER" id="PTHR30537">
    <property type="entry name" value="HTH-TYPE TRANSCRIPTIONAL REGULATOR"/>
    <property type="match status" value="1"/>
</dbReference>